<keyword evidence="3" id="KW-1185">Reference proteome</keyword>
<reference evidence="2 3" key="1">
    <citation type="submission" date="2019-01" db="EMBL/GenBank/DDBJ databases">
        <title>Genome sequencing of strain FW10M-9.</title>
        <authorList>
            <person name="Heo J."/>
            <person name="Kim S.-J."/>
            <person name="Kim J.-S."/>
            <person name="Hong S.-B."/>
            <person name="Kwon S.-W."/>
        </authorList>
    </citation>
    <scope>NUCLEOTIDE SEQUENCE [LARGE SCALE GENOMIC DNA]</scope>
    <source>
        <strain evidence="2 3">FW10M-9</strain>
    </source>
</reference>
<dbReference type="EMBL" id="CP035493">
    <property type="protein sequence ID" value="QAY71182.1"/>
    <property type="molecule type" value="Genomic_DNA"/>
</dbReference>
<dbReference type="RefSeq" id="WP_129189605.1">
    <property type="nucleotide sequence ID" value="NZ_CP035493.1"/>
</dbReference>
<dbReference type="CDD" id="cd12108">
    <property type="entry name" value="Hr-like"/>
    <property type="match status" value="1"/>
</dbReference>
<dbReference type="KEGG" id="xya:ET471_15010"/>
<gene>
    <name evidence="2" type="ORF">ET471_15010</name>
</gene>
<proteinExistence type="predicted"/>
<evidence type="ECO:0000259" key="1">
    <source>
        <dbReference type="Pfam" id="PF01814"/>
    </source>
</evidence>
<dbReference type="InterPro" id="IPR012312">
    <property type="entry name" value="Hemerythrin-like"/>
</dbReference>
<feature type="domain" description="Hemerythrin-like" evidence="1">
    <location>
        <begin position="57"/>
        <end position="152"/>
    </location>
</feature>
<accession>A0A4P6F621</accession>
<dbReference type="Pfam" id="PF01814">
    <property type="entry name" value="Hemerythrin"/>
    <property type="match status" value="1"/>
</dbReference>
<dbReference type="AlphaFoldDB" id="A0A4P6F621"/>
<dbReference type="Proteomes" id="UP000292118">
    <property type="component" value="Chromosome"/>
</dbReference>
<dbReference type="OrthoDB" id="5197650at2"/>
<organism evidence="2 3">
    <name type="scientific">Xylanimonas protaetiae</name>
    <dbReference type="NCBI Taxonomy" id="2509457"/>
    <lineage>
        <taxon>Bacteria</taxon>
        <taxon>Bacillati</taxon>
        <taxon>Actinomycetota</taxon>
        <taxon>Actinomycetes</taxon>
        <taxon>Micrococcales</taxon>
        <taxon>Promicromonosporaceae</taxon>
        <taxon>Xylanimonas</taxon>
    </lineage>
</organism>
<evidence type="ECO:0000313" key="2">
    <source>
        <dbReference type="EMBL" id="QAY71182.1"/>
    </source>
</evidence>
<name>A0A4P6F621_9MICO</name>
<dbReference type="Gene3D" id="1.20.120.520">
    <property type="entry name" value="nmb1532 protein domain like"/>
    <property type="match status" value="1"/>
</dbReference>
<evidence type="ECO:0000313" key="3">
    <source>
        <dbReference type="Proteomes" id="UP000292118"/>
    </source>
</evidence>
<protein>
    <submittedName>
        <fullName evidence="2">Hemerythrin domain-containing protein</fullName>
    </submittedName>
</protein>
<sequence length="240" mass="26578">MSDFYVSAPGETVPPVPAGPRLCQGDDMRIVHNAFLWAYEQAPPLVRGVRAGDTARSAFVGSWLADLDATLHVHHEGEDELMWDKLEKRAPACALHVAQMRAHHAQVQGLLHEAGPLLAAWRTTADPALGEQLADAYARTLDVLKVHLRREVVEVVPVVERVFTQREWEALAEHGMDAIPRSRMMPQLGMLLASSSPADRAAFFAALPRPVRLLYRLVGRRQYATQYRALFPGTPVPATV</sequence>